<dbReference type="GeneID" id="107270129"/>
<gene>
    <name evidence="8" type="primary">LOC107270129</name>
</gene>
<dbReference type="PANTHER" id="PTHR14957:SF1">
    <property type="entry name" value="UBIQUITIN-LIKE-CONJUGATING ENZYME ATG10"/>
    <property type="match status" value="1"/>
</dbReference>
<evidence type="ECO:0000256" key="1">
    <source>
        <dbReference type="ARBA" id="ARBA00005696"/>
    </source>
</evidence>
<keyword evidence="7" id="KW-1185">Reference proteome</keyword>
<evidence type="ECO:0000313" key="8">
    <source>
        <dbReference type="RefSeq" id="XP_024943298.1"/>
    </source>
</evidence>
<dbReference type="AlphaFoldDB" id="A0AAJ7RLR8"/>
<proteinExistence type="inferred from homology"/>
<evidence type="ECO:0000256" key="6">
    <source>
        <dbReference type="ARBA" id="ARBA00029833"/>
    </source>
</evidence>
<accession>A0AAJ7RLR8</accession>
<keyword evidence="5" id="KW-0072">Autophagy</keyword>
<dbReference type="Proteomes" id="UP000694920">
    <property type="component" value="Unplaced"/>
</dbReference>
<dbReference type="RefSeq" id="XP_024943298.1">
    <property type="nucleotide sequence ID" value="XM_025087530.1"/>
</dbReference>
<keyword evidence="3" id="KW-0808">Transferase</keyword>
<reference evidence="8" key="1">
    <citation type="submission" date="2025-08" db="UniProtKB">
        <authorList>
            <consortium name="RefSeq"/>
        </authorList>
    </citation>
    <scope>IDENTIFICATION</scope>
</reference>
<organism evidence="7 8">
    <name type="scientific">Cephus cinctus</name>
    <name type="common">Wheat stem sawfly</name>
    <dbReference type="NCBI Taxonomy" id="211228"/>
    <lineage>
        <taxon>Eukaryota</taxon>
        <taxon>Metazoa</taxon>
        <taxon>Ecdysozoa</taxon>
        <taxon>Arthropoda</taxon>
        <taxon>Hexapoda</taxon>
        <taxon>Insecta</taxon>
        <taxon>Pterygota</taxon>
        <taxon>Neoptera</taxon>
        <taxon>Endopterygota</taxon>
        <taxon>Hymenoptera</taxon>
        <taxon>Cephoidea</taxon>
        <taxon>Cephidae</taxon>
        <taxon>Cephus</taxon>
    </lineage>
</organism>
<dbReference type="GO" id="GO:0005829">
    <property type="term" value="C:cytosol"/>
    <property type="evidence" value="ECO:0007669"/>
    <property type="project" value="TreeGrafter"/>
</dbReference>
<name>A0AAJ7RLR8_CEPCN</name>
<dbReference type="Gene3D" id="3.30.1460.50">
    <property type="match status" value="1"/>
</dbReference>
<evidence type="ECO:0000256" key="3">
    <source>
        <dbReference type="ARBA" id="ARBA00022679"/>
    </source>
</evidence>
<dbReference type="GO" id="GO:0032446">
    <property type="term" value="P:protein modification by small protein conjugation"/>
    <property type="evidence" value="ECO:0007669"/>
    <property type="project" value="TreeGrafter"/>
</dbReference>
<dbReference type="PANTHER" id="PTHR14957">
    <property type="entry name" value="UBIQUITIN-LIKE-CONJUGATING ENZYME ATG10"/>
    <property type="match status" value="1"/>
</dbReference>
<comment type="similarity">
    <text evidence="1">Belongs to the ATG10 family.</text>
</comment>
<dbReference type="GO" id="GO:0061651">
    <property type="term" value="F:Atg12 conjugating enzyme activity"/>
    <property type="evidence" value="ECO:0007669"/>
    <property type="project" value="TreeGrafter"/>
</dbReference>
<sequence>MIITIIIIELSNDMDGPGTVTWEEFVKDAKDLVRRSTEISDNWEFQGDKAEPGQAYLVRHAKLFIPQDHPLRDDDETTEIDKRDELLTTLREDPFEAPGETESPLIMEHHILWSISYSVPVLFFNAWKSDFPGINPITVEMARKLVSHEELNYSELSQAIHPILGTPFLQLHPCMTQELLQITAKSKNKLVSWLSFVGPAALNLHLPLEYYELTFIEDRKMADVIYKSDEDHTENLDTAICNTSEKCQ</sequence>
<dbReference type="InterPro" id="IPR007135">
    <property type="entry name" value="Atg3/Atg10"/>
</dbReference>
<evidence type="ECO:0000256" key="2">
    <source>
        <dbReference type="ARBA" id="ARBA00021099"/>
    </source>
</evidence>
<dbReference type="CTD" id="83734"/>
<dbReference type="Pfam" id="PF03987">
    <property type="entry name" value="Autophagy_act_C"/>
    <property type="match status" value="1"/>
</dbReference>
<dbReference type="GO" id="GO:0000422">
    <property type="term" value="P:autophagy of mitochondrion"/>
    <property type="evidence" value="ECO:0007669"/>
    <property type="project" value="TreeGrafter"/>
</dbReference>
<protein>
    <recommendedName>
        <fullName evidence="2">Ubiquitin-like-conjugating enzyme ATG10</fullName>
    </recommendedName>
    <alternativeName>
        <fullName evidence="6">Autophagy-related protein 10</fullName>
    </alternativeName>
</protein>
<evidence type="ECO:0000256" key="4">
    <source>
        <dbReference type="ARBA" id="ARBA00022786"/>
    </source>
</evidence>
<keyword evidence="4" id="KW-0833">Ubl conjugation pathway</keyword>
<evidence type="ECO:0000313" key="7">
    <source>
        <dbReference type="Proteomes" id="UP000694920"/>
    </source>
</evidence>
<evidence type="ECO:0000256" key="5">
    <source>
        <dbReference type="ARBA" id="ARBA00023006"/>
    </source>
</evidence>
<dbReference type="GO" id="GO:0000045">
    <property type="term" value="P:autophagosome assembly"/>
    <property type="evidence" value="ECO:0007669"/>
    <property type="project" value="TreeGrafter"/>
</dbReference>